<reference evidence="2" key="1">
    <citation type="journal article" date="2018" name="Nat. Microbiol.">
        <title>Leveraging single-cell genomics to expand the fungal tree of life.</title>
        <authorList>
            <person name="Ahrendt S.R."/>
            <person name="Quandt C.A."/>
            <person name="Ciobanu D."/>
            <person name="Clum A."/>
            <person name="Salamov A."/>
            <person name="Andreopoulos B."/>
            <person name="Cheng J.F."/>
            <person name="Woyke T."/>
            <person name="Pelin A."/>
            <person name="Henrissat B."/>
            <person name="Reynolds N.K."/>
            <person name="Benny G.L."/>
            <person name="Smith M.E."/>
            <person name="James T.Y."/>
            <person name="Grigoriev I.V."/>
        </authorList>
    </citation>
    <scope>NUCLEOTIDE SEQUENCE [LARGE SCALE GENOMIC DNA]</scope>
    <source>
        <strain evidence="2">CSF55</strain>
    </source>
</reference>
<dbReference type="EMBL" id="ML005146">
    <property type="protein sequence ID" value="RKP19866.1"/>
    <property type="molecule type" value="Genomic_DNA"/>
</dbReference>
<dbReference type="Proteomes" id="UP000281549">
    <property type="component" value="Unassembled WGS sequence"/>
</dbReference>
<accession>A0A4P9YJU7</accession>
<name>A0A4P9YJU7_ROZAC</name>
<organism evidence="1 2">
    <name type="scientific">Rozella allomycis (strain CSF55)</name>
    <dbReference type="NCBI Taxonomy" id="988480"/>
    <lineage>
        <taxon>Eukaryota</taxon>
        <taxon>Fungi</taxon>
        <taxon>Fungi incertae sedis</taxon>
        <taxon>Cryptomycota</taxon>
        <taxon>Cryptomycota incertae sedis</taxon>
        <taxon>Rozella</taxon>
    </lineage>
</organism>
<evidence type="ECO:0000313" key="1">
    <source>
        <dbReference type="EMBL" id="RKP19866.1"/>
    </source>
</evidence>
<proteinExistence type="predicted"/>
<evidence type="ECO:0000313" key="2">
    <source>
        <dbReference type="Proteomes" id="UP000281549"/>
    </source>
</evidence>
<protein>
    <submittedName>
        <fullName evidence="1">Uncharacterized protein</fullName>
    </submittedName>
</protein>
<sequence>MNDNIHAKEAIYAEYFKNANELIPKIISEEYRHLINYVNDYLVTHSALLIPFHQGDVALPPALEDELLKLYTAYHTRVYQTIHLVSNKNDISKIIEDSKVSKKMMTVLLNVMSALFKEMETALSEQLDMLIDVINNFGTIDSRMNHFSGYQCLNFVIKFEALIPKTLNREIRKELLKNLRSKLAERDVQAALMAKTMFSAFKDLLNETKRKITSEESLSCDYQILSAQHVFHSYAIVSLAKLVDTFMKSKKDQIDYFTYNQILKDYFDNIENDLAPALEELDKKIPKMFFPFKQIISSQYLSFKFGLLETAHQLAYHSQSSPVLKSRIAETISKKMSQFTHLHLQLKNHPVKITDAHDEVLESIFFQYIQDFNKGPRSFKQRHFLPETLSAILVDLGKPIENEN</sequence>
<dbReference type="AlphaFoldDB" id="A0A4P9YJU7"/>
<gene>
    <name evidence="1" type="ORF">ROZALSC1DRAFT_28578</name>
</gene>